<dbReference type="InterPro" id="IPR006311">
    <property type="entry name" value="TAT_signal"/>
</dbReference>
<reference evidence="3 4" key="1">
    <citation type="submission" date="2018-08" db="EMBL/GenBank/DDBJ databases">
        <title>Actinomadura spongicola sp. nov., isolated from marine sponge Leucetta chagosensis.</title>
        <authorList>
            <person name="Li L."/>
            <person name="Lin H.W."/>
        </authorList>
    </citation>
    <scope>NUCLEOTIDE SEQUENCE [LARGE SCALE GENOMIC DNA]</scope>
    <source>
        <strain evidence="3 4">LHW52907</strain>
    </source>
</reference>
<dbReference type="SUPFAM" id="SSF54427">
    <property type="entry name" value="NTF2-like"/>
    <property type="match status" value="1"/>
</dbReference>
<evidence type="ECO:0000256" key="1">
    <source>
        <dbReference type="SAM" id="SignalP"/>
    </source>
</evidence>
<feature type="chain" id="PRO_5017028063" evidence="1">
    <location>
        <begin position="31"/>
        <end position="180"/>
    </location>
</feature>
<gene>
    <name evidence="3" type="ORF">D0T12_04370</name>
</gene>
<dbReference type="InterPro" id="IPR037401">
    <property type="entry name" value="SnoaL-like"/>
</dbReference>
<dbReference type="PROSITE" id="PS51318">
    <property type="entry name" value="TAT"/>
    <property type="match status" value="1"/>
</dbReference>
<dbReference type="InterPro" id="IPR032710">
    <property type="entry name" value="NTF2-like_dom_sf"/>
</dbReference>
<name>A0A372GQI1_9ACTN</name>
<accession>A0A372GQI1</accession>
<keyword evidence="1" id="KW-0732">Signal</keyword>
<evidence type="ECO:0000313" key="4">
    <source>
        <dbReference type="Proteomes" id="UP000262882"/>
    </source>
</evidence>
<dbReference type="Pfam" id="PF12680">
    <property type="entry name" value="SnoaL_2"/>
    <property type="match status" value="1"/>
</dbReference>
<dbReference type="Gene3D" id="3.10.450.50">
    <property type="match status" value="1"/>
</dbReference>
<proteinExistence type="predicted"/>
<evidence type="ECO:0000259" key="2">
    <source>
        <dbReference type="Pfam" id="PF12680"/>
    </source>
</evidence>
<evidence type="ECO:0000313" key="3">
    <source>
        <dbReference type="EMBL" id="RFS87605.1"/>
    </source>
</evidence>
<keyword evidence="4" id="KW-1185">Reference proteome</keyword>
<feature type="signal peptide" evidence="1">
    <location>
        <begin position="1"/>
        <end position="30"/>
    </location>
</feature>
<feature type="domain" description="SnoaL-like" evidence="2">
    <location>
        <begin position="45"/>
        <end position="146"/>
    </location>
</feature>
<dbReference type="Proteomes" id="UP000262882">
    <property type="component" value="Unassembled WGS sequence"/>
</dbReference>
<dbReference type="AlphaFoldDB" id="A0A372GQI1"/>
<dbReference type="OrthoDB" id="5176305at2"/>
<comment type="caution">
    <text evidence="3">The sequence shown here is derived from an EMBL/GenBank/DDBJ whole genome shotgun (WGS) entry which is preliminary data.</text>
</comment>
<sequence>MTRASLLRAAGVTAAAAAAATIAGTEPAAAAPAGKPREHPNVTLIRKYYEAYGAGDLQALRSRFFARDIIWTIPGHHPLAGTKKGADEVLAFFRALGRAGFKAETIFLAADGDWVVDLHRGWSTTPSELDIIWALAFRVEQGRIAEAINYPGDQHAADAYFWKVFALADLPDRLHPRSRG</sequence>
<organism evidence="3 4">
    <name type="scientific">Actinomadura spongiicola</name>
    <dbReference type="NCBI Taxonomy" id="2303421"/>
    <lineage>
        <taxon>Bacteria</taxon>
        <taxon>Bacillati</taxon>
        <taxon>Actinomycetota</taxon>
        <taxon>Actinomycetes</taxon>
        <taxon>Streptosporangiales</taxon>
        <taxon>Thermomonosporaceae</taxon>
        <taxon>Actinomadura</taxon>
    </lineage>
</organism>
<dbReference type="EMBL" id="QVNQ01000001">
    <property type="protein sequence ID" value="RFS87605.1"/>
    <property type="molecule type" value="Genomic_DNA"/>
</dbReference>
<protein>
    <submittedName>
        <fullName evidence="3">Nuclear transport factor 2 family protein</fullName>
    </submittedName>
</protein>